<dbReference type="SUPFAM" id="SSF55681">
    <property type="entry name" value="Class II aaRS and biotin synthetases"/>
    <property type="match status" value="1"/>
</dbReference>
<feature type="domain" description="Aminoacyl-transfer RNA synthetases class-II family profile" evidence="9">
    <location>
        <begin position="368"/>
        <end position="703"/>
    </location>
</feature>
<evidence type="ECO:0000313" key="10">
    <source>
        <dbReference type="EMBL" id="GKT24323.1"/>
    </source>
</evidence>
<dbReference type="InterPro" id="IPR041715">
    <property type="entry name" value="HisRS-like_core"/>
</dbReference>
<dbReference type="InterPro" id="IPR004154">
    <property type="entry name" value="Anticodon-bd"/>
</dbReference>
<dbReference type="InterPro" id="IPR045864">
    <property type="entry name" value="aa-tRNA-synth_II/BPL/LPL"/>
</dbReference>
<dbReference type="Pfam" id="PF13393">
    <property type="entry name" value="tRNA-synt_His"/>
    <property type="match status" value="1"/>
</dbReference>
<reference evidence="10" key="1">
    <citation type="submission" date="2022-03" db="EMBL/GenBank/DDBJ databases">
        <title>Draft genome sequence of Aduncisulcus paluster, a free-living microaerophilic Fornicata.</title>
        <authorList>
            <person name="Yuyama I."/>
            <person name="Kume K."/>
            <person name="Tamura T."/>
            <person name="Inagaki Y."/>
            <person name="Hashimoto T."/>
        </authorList>
    </citation>
    <scope>NUCLEOTIDE SEQUENCE</scope>
    <source>
        <strain evidence="10">NY0171</strain>
    </source>
</reference>
<dbReference type="InterPro" id="IPR015807">
    <property type="entry name" value="His-tRNA-ligase"/>
</dbReference>
<keyword evidence="11" id="KW-1185">Reference proteome</keyword>
<name>A0ABQ5K272_9EUKA</name>
<protein>
    <recommendedName>
        <fullName evidence="2">histidine--tRNA ligase</fullName>
        <ecNumber evidence="2">6.1.1.21</ecNumber>
    </recommendedName>
</protein>
<evidence type="ECO:0000256" key="7">
    <source>
        <dbReference type="ARBA" id="ARBA00023146"/>
    </source>
</evidence>
<dbReference type="InterPro" id="IPR006195">
    <property type="entry name" value="aa-tRNA-synth_II"/>
</dbReference>
<dbReference type="InterPro" id="IPR033656">
    <property type="entry name" value="HisRS_anticodon"/>
</dbReference>
<keyword evidence="4" id="KW-0547">Nucleotide-binding</keyword>
<dbReference type="CDD" id="cd00859">
    <property type="entry name" value="HisRS_anticodon"/>
    <property type="match status" value="1"/>
</dbReference>
<dbReference type="EC" id="6.1.1.21" evidence="2"/>
<sequence>MEGEDTIFSLAARETTSIALVAPINAALLAELLKSGVAQWGSLYVNSQRQEKPYKDSANAIFSFVDDSKICPAKKFTKIDAKGFILAYDSPAELSLAAEMLRKCARSEKAQEADKFGVQEKFSSFGKSQLIMAISALKAVEEDSKQRFILAYDSPAELSLAAEMLRKCARSEKAQEADKFGVQEKFSSFGKSQLIMAISALKAVEEDSKQRISLIEGAVFPEEEKKEDMSILGGDLTSLIYSSIESCKKTLIFELSEIFARLKSQADSVKEKMIKKIADKRVKIEALVASGKIKEEIAARQLAGLDVSKIRPLHLGRGNDLLFSYLSKLFEEGNSVSDLFFPSAKPYSKWIETTLQQTAIRRKPKCARGTRDYLPAQTCVREKALSLITSIFKKHGAQAIDTPVFELRDTLMSKYGEDQKLIYDLIDYGEEPLSLRYDLTVPFARFLAQHGITNLKRYHIAKVYRRDKPQMTKGRFREFYQCDLDISGVYDPMLPDAEVVSVVAEILKAIDVGKFTVRVNHRGLLDAIVDISGARDVTKDSEEDCELKFKTVCAAIDKLDKETWEDVREEMIHQRNIPAEAADIIGKLIHTSGSPMDVLKEVREDGRFDGHEGAQKALNDMELLFGYLKGLGTLCDVTFDLTLARGLDYYTGVVIEAVCLDKDVGVGSIAGGGRYDHLVGMFSGKDIPSVGASIGIERVFSILETKLAKARDKVRQETGGDAAAIAAATRKLGGVLGGVREKATDVFVSSIGGFLEERLAIVGELWKNEIPTEFVYSARPSIKKQIDAALECEAVLMVTIGESEVEKNVVKIKHFASREEIEVPRDQMIEKVREFLEL</sequence>
<dbReference type="Gene3D" id="3.40.50.800">
    <property type="entry name" value="Anticodon-binding domain"/>
    <property type="match status" value="1"/>
</dbReference>
<organism evidence="10 11">
    <name type="scientific">Aduncisulcus paluster</name>
    <dbReference type="NCBI Taxonomy" id="2918883"/>
    <lineage>
        <taxon>Eukaryota</taxon>
        <taxon>Metamonada</taxon>
        <taxon>Carpediemonas-like organisms</taxon>
        <taxon>Aduncisulcus</taxon>
    </lineage>
</organism>
<evidence type="ECO:0000256" key="8">
    <source>
        <dbReference type="ARBA" id="ARBA00047639"/>
    </source>
</evidence>
<dbReference type="InterPro" id="IPR036621">
    <property type="entry name" value="Anticodon-bd_dom_sf"/>
</dbReference>
<accession>A0ABQ5K272</accession>
<keyword evidence="3 10" id="KW-0436">Ligase</keyword>
<dbReference type="CDD" id="cd00773">
    <property type="entry name" value="HisRS-like_core"/>
    <property type="match status" value="1"/>
</dbReference>
<dbReference type="PANTHER" id="PTHR11476">
    <property type="entry name" value="HISTIDYL-TRNA SYNTHETASE"/>
    <property type="match status" value="1"/>
</dbReference>
<dbReference type="GO" id="GO:0016874">
    <property type="term" value="F:ligase activity"/>
    <property type="evidence" value="ECO:0007669"/>
    <property type="project" value="UniProtKB-KW"/>
</dbReference>
<evidence type="ECO:0000256" key="3">
    <source>
        <dbReference type="ARBA" id="ARBA00022598"/>
    </source>
</evidence>
<dbReference type="SUPFAM" id="SSF52954">
    <property type="entry name" value="Class II aaRS ABD-related"/>
    <property type="match status" value="1"/>
</dbReference>
<evidence type="ECO:0000256" key="2">
    <source>
        <dbReference type="ARBA" id="ARBA00012815"/>
    </source>
</evidence>
<keyword evidence="6" id="KW-0648">Protein biosynthesis</keyword>
<comment type="similarity">
    <text evidence="1">Belongs to the class-II aminoacyl-tRNA synthetase family.</text>
</comment>
<dbReference type="PANTHER" id="PTHR11476:SF7">
    <property type="entry name" value="HISTIDINE--TRNA LIGASE"/>
    <property type="match status" value="1"/>
</dbReference>
<evidence type="ECO:0000259" key="9">
    <source>
        <dbReference type="PROSITE" id="PS50862"/>
    </source>
</evidence>
<comment type="catalytic activity">
    <reaction evidence="8">
        <text>tRNA(His) + L-histidine + ATP = L-histidyl-tRNA(His) + AMP + diphosphate + H(+)</text>
        <dbReference type="Rhea" id="RHEA:17313"/>
        <dbReference type="Rhea" id="RHEA-COMP:9665"/>
        <dbReference type="Rhea" id="RHEA-COMP:9689"/>
        <dbReference type="ChEBI" id="CHEBI:15378"/>
        <dbReference type="ChEBI" id="CHEBI:30616"/>
        <dbReference type="ChEBI" id="CHEBI:33019"/>
        <dbReference type="ChEBI" id="CHEBI:57595"/>
        <dbReference type="ChEBI" id="CHEBI:78442"/>
        <dbReference type="ChEBI" id="CHEBI:78527"/>
        <dbReference type="ChEBI" id="CHEBI:456215"/>
        <dbReference type="EC" id="6.1.1.21"/>
    </reaction>
</comment>
<comment type="caution">
    <text evidence="10">The sequence shown here is derived from an EMBL/GenBank/DDBJ whole genome shotgun (WGS) entry which is preliminary data.</text>
</comment>
<dbReference type="Pfam" id="PF03129">
    <property type="entry name" value="HGTP_anticodon"/>
    <property type="match status" value="1"/>
</dbReference>
<dbReference type="HAMAP" id="MF_00127">
    <property type="entry name" value="His_tRNA_synth"/>
    <property type="match status" value="1"/>
</dbReference>
<evidence type="ECO:0000313" key="11">
    <source>
        <dbReference type="Proteomes" id="UP001057375"/>
    </source>
</evidence>
<evidence type="ECO:0000256" key="6">
    <source>
        <dbReference type="ARBA" id="ARBA00022917"/>
    </source>
</evidence>
<keyword evidence="7" id="KW-0030">Aminoacyl-tRNA synthetase</keyword>
<dbReference type="Proteomes" id="UP001057375">
    <property type="component" value="Unassembled WGS sequence"/>
</dbReference>
<gene>
    <name evidence="10" type="ORF">ADUPG1_012698</name>
</gene>
<evidence type="ECO:0000256" key="1">
    <source>
        <dbReference type="ARBA" id="ARBA00008226"/>
    </source>
</evidence>
<proteinExistence type="inferred from homology"/>
<dbReference type="EMBL" id="BQXS01012517">
    <property type="protein sequence ID" value="GKT24323.1"/>
    <property type="molecule type" value="Genomic_DNA"/>
</dbReference>
<keyword evidence="5" id="KW-0067">ATP-binding</keyword>
<dbReference type="Gene3D" id="3.30.930.10">
    <property type="entry name" value="Bira Bifunctional Protein, Domain 2"/>
    <property type="match status" value="1"/>
</dbReference>
<evidence type="ECO:0000256" key="4">
    <source>
        <dbReference type="ARBA" id="ARBA00022741"/>
    </source>
</evidence>
<dbReference type="PROSITE" id="PS50862">
    <property type="entry name" value="AA_TRNA_LIGASE_II"/>
    <property type="match status" value="1"/>
</dbReference>
<evidence type="ECO:0000256" key="5">
    <source>
        <dbReference type="ARBA" id="ARBA00022840"/>
    </source>
</evidence>